<dbReference type="EMBL" id="FYEZ01000002">
    <property type="protein sequence ID" value="SNC72269.1"/>
    <property type="molecule type" value="Genomic_DNA"/>
</dbReference>
<evidence type="ECO:0000256" key="1">
    <source>
        <dbReference type="SAM" id="Phobius"/>
    </source>
</evidence>
<evidence type="ECO:0000313" key="2">
    <source>
        <dbReference type="EMBL" id="SNC72269.1"/>
    </source>
</evidence>
<evidence type="ECO:0000313" key="3">
    <source>
        <dbReference type="Proteomes" id="UP000198122"/>
    </source>
</evidence>
<sequence length="65" mass="6938">MARTLSDPRWRQSWETRPGVVPMRIGNTEIRPLGGGPGCLAMILVSVVGSILLTLLLNLGLLALG</sequence>
<reference evidence="2 3" key="1">
    <citation type="submission" date="2017-06" db="EMBL/GenBank/DDBJ databases">
        <authorList>
            <person name="Kim H.J."/>
            <person name="Triplett B.A."/>
        </authorList>
    </citation>
    <scope>NUCLEOTIDE SEQUENCE [LARGE SCALE GENOMIC DNA]</scope>
    <source>
        <strain evidence="2 3">DSM 22179</strain>
    </source>
</reference>
<dbReference type="AlphaFoldDB" id="A0A212U1Z8"/>
<gene>
    <name evidence="2" type="ORF">SAMN05445756_1785</name>
</gene>
<keyword evidence="1" id="KW-0812">Transmembrane</keyword>
<protein>
    <submittedName>
        <fullName evidence="2">Uncharacterized protein</fullName>
    </submittedName>
</protein>
<keyword evidence="3" id="KW-1185">Reference proteome</keyword>
<keyword evidence="1" id="KW-0472">Membrane</keyword>
<proteinExistence type="predicted"/>
<accession>A0A212U1Z8</accession>
<keyword evidence="1" id="KW-1133">Transmembrane helix</keyword>
<dbReference type="Proteomes" id="UP000198122">
    <property type="component" value="Unassembled WGS sequence"/>
</dbReference>
<organism evidence="2 3">
    <name type="scientific">Kytococcus aerolatus</name>
    <dbReference type="NCBI Taxonomy" id="592308"/>
    <lineage>
        <taxon>Bacteria</taxon>
        <taxon>Bacillati</taxon>
        <taxon>Actinomycetota</taxon>
        <taxon>Actinomycetes</taxon>
        <taxon>Micrococcales</taxon>
        <taxon>Kytococcaceae</taxon>
        <taxon>Kytococcus</taxon>
    </lineage>
</organism>
<feature type="transmembrane region" description="Helical" evidence="1">
    <location>
        <begin position="40"/>
        <end position="64"/>
    </location>
</feature>
<name>A0A212U1Z8_9MICO</name>